<evidence type="ECO:0000256" key="1">
    <source>
        <dbReference type="ARBA" id="ARBA00022723"/>
    </source>
</evidence>
<name>A0A8X8YC57_SALSN</name>
<dbReference type="GO" id="GO:0046951">
    <property type="term" value="P:ketone body biosynthetic process"/>
    <property type="evidence" value="ECO:0007669"/>
    <property type="project" value="TreeGrafter"/>
</dbReference>
<dbReference type="Proteomes" id="UP000298416">
    <property type="component" value="Unassembled WGS sequence"/>
</dbReference>
<protein>
    <submittedName>
        <fullName evidence="3">Uncharacterized protein</fullName>
    </submittedName>
</protein>
<dbReference type="PANTHER" id="PTHR42738:SF15">
    <property type="entry name" value="HYDROXYMETHYLGLUTARYL-COA LYASE"/>
    <property type="match status" value="1"/>
</dbReference>
<proteinExistence type="predicted"/>
<organism evidence="3">
    <name type="scientific">Salvia splendens</name>
    <name type="common">Scarlet sage</name>
    <dbReference type="NCBI Taxonomy" id="180675"/>
    <lineage>
        <taxon>Eukaryota</taxon>
        <taxon>Viridiplantae</taxon>
        <taxon>Streptophyta</taxon>
        <taxon>Embryophyta</taxon>
        <taxon>Tracheophyta</taxon>
        <taxon>Spermatophyta</taxon>
        <taxon>Magnoliopsida</taxon>
        <taxon>eudicotyledons</taxon>
        <taxon>Gunneridae</taxon>
        <taxon>Pentapetalae</taxon>
        <taxon>asterids</taxon>
        <taxon>lamiids</taxon>
        <taxon>Lamiales</taxon>
        <taxon>Lamiaceae</taxon>
        <taxon>Nepetoideae</taxon>
        <taxon>Mentheae</taxon>
        <taxon>Salviinae</taxon>
        <taxon>Salvia</taxon>
        <taxon>Salvia subgen. Calosphace</taxon>
        <taxon>core Calosphace</taxon>
    </lineage>
</organism>
<keyword evidence="4" id="KW-1185">Reference proteome</keyword>
<reference evidence="3" key="2">
    <citation type="submission" date="2020-08" db="EMBL/GenBank/DDBJ databases">
        <title>Plant Genome Project.</title>
        <authorList>
            <person name="Zhang R.-G."/>
        </authorList>
    </citation>
    <scope>NUCLEOTIDE SEQUENCE</scope>
    <source>
        <strain evidence="3">Huo1</strain>
        <tissue evidence="3">Leaf</tissue>
    </source>
</reference>
<comment type="caution">
    <text evidence="3">The sequence shown here is derived from an EMBL/GenBank/DDBJ whole genome shotgun (WGS) entry which is preliminary data.</text>
</comment>
<accession>A0A8X8YC57</accession>
<dbReference type="Gene3D" id="3.20.20.70">
    <property type="entry name" value="Aldolase class I"/>
    <property type="match status" value="1"/>
</dbReference>
<evidence type="ECO:0000313" key="3">
    <source>
        <dbReference type="EMBL" id="KAG6427927.1"/>
    </source>
</evidence>
<dbReference type="InterPro" id="IPR013785">
    <property type="entry name" value="Aldolase_TIM"/>
</dbReference>
<dbReference type="EMBL" id="PNBA02000004">
    <property type="protein sequence ID" value="KAG6427927.1"/>
    <property type="molecule type" value="Genomic_DNA"/>
</dbReference>
<dbReference type="GO" id="GO:0004419">
    <property type="term" value="F:hydroxymethylglutaryl-CoA lyase activity"/>
    <property type="evidence" value="ECO:0007669"/>
    <property type="project" value="TreeGrafter"/>
</dbReference>
<evidence type="ECO:0000313" key="4">
    <source>
        <dbReference type="Proteomes" id="UP000298416"/>
    </source>
</evidence>
<keyword evidence="2" id="KW-0456">Lyase</keyword>
<dbReference type="InterPro" id="IPR043594">
    <property type="entry name" value="HMGL"/>
</dbReference>
<dbReference type="SUPFAM" id="SSF51569">
    <property type="entry name" value="Aldolase"/>
    <property type="match status" value="1"/>
</dbReference>
<dbReference type="GO" id="GO:0006552">
    <property type="term" value="P:L-leucine catabolic process"/>
    <property type="evidence" value="ECO:0007669"/>
    <property type="project" value="TreeGrafter"/>
</dbReference>
<keyword evidence="1" id="KW-0479">Metal-binding</keyword>
<evidence type="ECO:0000256" key="2">
    <source>
        <dbReference type="ARBA" id="ARBA00023239"/>
    </source>
</evidence>
<reference evidence="3" key="1">
    <citation type="submission" date="2018-01" db="EMBL/GenBank/DDBJ databases">
        <authorList>
            <person name="Mao J.F."/>
        </authorList>
    </citation>
    <scope>NUCLEOTIDE SEQUENCE</scope>
    <source>
        <strain evidence="3">Huo1</strain>
        <tissue evidence="3">Leaf</tissue>
    </source>
</reference>
<dbReference type="PANTHER" id="PTHR42738">
    <property type="entry name" value="HYDROXYMETHYLGLUTARYL-COA LYASE"/>
    <property type="match status" value="1"/>
</dbReference>
<dbReference type="AlphaFoldDB" id="A0A8X8YC57"/>
<gene>
    <name evidence="3" type="ORF">SASPL_112174</name>
</gene>
<sequence>MVKCNYSLQLAFAKDVMSAIEGFGNYRYAVLTPNLKAAMAAGEKEVAVFAAVYISCVVGCPMEGVVPPSKVAYVAEELINMVGCAEISLGTAILMLEIVLDVVLIEKLAVHSHDTYGQALSDILLSLKVQVYTQVEWCLHLEFTTAFGTDRIGPSQSIDCPRLYRSEHQQLAVSQV</sequence>
<dbReference type="GO" id="GO:0046872">
    <property type="term" value="F:metal ion binding"/>
    <property type="evidence" value="ECO:0007669"/>
    <property type="project" value="UniProtKB-KW"/>
</dbReference>